<sequence length="163" mass="18828">MHDVKGAKMTKKRLIALRFPNEDVEAITELVRLHLRFHTYEMGWTDSAVRRYVNDAGPLLTELNVLTRCDCTTRNERKAARLAQRMDELEERIVELATKEELKAIRPEMDGLAVMQHLELSAGPEVGKALKFLLEIRLEEGIIGEEEIRRRLDAWWATQSKSS</sequence>
<dbReference type="GO" id="GO:0000166">
    <property type="term" value="F:nucleotide binding"/>
    <property type="evidence" value="ECO:0007669"/>
    <property type="project" value="UniProtKB-KW"/>
</dbReference>
<evidence type="ECO:0000256" key="1">
    <source>
        <dbReference type="ARBA" id="ARBA00022741"/>
    </source>
</evidence>
<dbReference type="EMBL" id="CAEZYH010000092">
    <property type="protein sequence ID" value="CAB4729314.1"/>
    <property type="molecule type" value="Genomic_DNA"/>
</dbReference>
<dbReference type="AlphaFoldDB" id="A0A6J6S3A9"/>
<protein>
    <submittedName>
        <fullName evidence="3">Unannotated protein</fullName>
    </submittedName>
</protein>
<keyword evidence="2" id="KW-0175">Coiled coil</keyword>
<reference evidence="3" key="1">
    <citation type="submission" date="2020-05" db="EMBL/GenBank/DDBJ databases">
        <authorList>
            <person name="Chiriac C."/>
            <person name="Salcher M."/>
            <person name="Ghai R."/>
            <person name="Kavagutti S V."/>
        </authorList>
    </citation>
    <scope>NUCLEOTIDE SEQUENCE</scope>
</reference>
<dbReference type="PANTHER" id="PTHR47545">
    <property type="entry name" value="MULTIFUNCTIONAL CCA PROTEIN"/>
    <property type="match status" value="1"/>
</dbReference>
<accession>A0A6J6S3A9</accession>
<dbReference type="InterPro" id="IPR050124">
    <property type="entry name" value="tRNA_CCA-adding_enzyme"/>
</dbReference>
<evidence type="ECO:0000256" key="2">
    <source>
        <dbReference type="SAM" id="Coils"/>
    </source>
</evidence>
<organism evidence="3">
    <name type="scientific">freshwater metagenome</name>
    <dbReference type="NCBI Taxonomy" id="449393"/>
    <lineage>
        <taxon>unclassified sequences</taxon>
        <taxon>metagenomes</taxon>
        <taxon>ecological metagenomes</taxon>
    </lineage>
</organism>
<name>A0A6J6S3A9_9ZZZZ</name>
<evidence type="ECO:0000313" key="3">
    <source>
        <dbReference type="EMBL" id="CAB4729314.1"/>
    </source>
</evidence>
<feature type="coiled-coil region" evidence="2">
    <location>
        <begin position="72"/>
        <end position="99"/>
    </location>
</feature>
<proteinExistence type="predicted"/>
<keyword evidence="1" id="KW-0547">Nucleotide-binding</keyword>
<gene>
    <name evidence="3" type="ORF">UFOPK2658_01586</name>
</gene>
<dbReference type="SUPFAM" id="SSF81891">
    <property type="entry name" value="Poly A polymerase C-terminal region-like"/>
    <property type="match status" value="1"/>
</dbReference>
<dbReference type="Gene3D" id="1.10.3090.10">
    <property type="entry name" value="cca-adding enzyme, domain 2"/>
    <property type="match status" value="1"/>
</dbReference>